<evidence type="ECO:0000313" key="1">
    <source>
        <dbReference type="EMBL" id="KYO35219.1"/>
    </source>
</evidence>
<keyword evidence="2" id="KW-1185">Reference proteome</keyword>
<name>A0A151NEY4_ALLMI</name>
<comment type="caution">
    <text evidence="1">The sequence shown here is derived from an EMBL/GenBank/DDBJ whole genome shotgun (WGS) entry which is preliminary data.</text>
</comment>
<accession>A0A151NEY4</accession>
<proteinExistence type="predicted"/>
<dbReference type="AlphaFoldDB" id="A0A151NEY4"/>
<sequence length="112" mass="12990">MSRDSWGLWHHIWYSGKIYTKSQTNTIKYLAPIRHPTAAQPDRRGCYEVAASPAPESPNMQHHHYVQDMCSNAEDPFSIVLDSVKRLSKNAVLQQSLQSKCFWRLQKHIVCH</sequence>
<dbReference type="EMBL" id="AKHW03003207">
    <property type="protein sequence ID" value="KYO35219.1"/>
    <property type="molecule type" value="Genomic_DNA"/>
</dbReference>
<organism evidence="1 2">
    <name type="scientific">Alligator mississippiensis</name>
    <name type="common">American alligator</name>
    <dbReference type="NCBI Taxonomy" id="8496"/>
    <lineage>
        <taxon>Eukaryota</taxon>
        <taxon>Metazoa</taxon>
        <taxon>Chordata</taxon>
        <taxon>Craniata</taxon>
        <taxon>Vertebrata</taxon>
        <taxon>Euteleostomi</taxon>
        <taxon>Archelosauria</taxon>
        <taxon>Archosauria</taxon>
        <taxon>Crocodylia</taxon>
        <taxon>Alligatoridae</taxon>
        <taxon>Alligatorinae</taxon>
        <taxon>Alligator</taxon>
    </lineage>
</organism>
<protein>
    <submittedName>
        <fullName evidence="1">Uncharacterized protein</fullName>
    </submittedName>
</protein>
<evidence type="ECO:0000313" key="2">
    <source>
        <dbReference type="Proteomes" id="UP000050525"/>
    </source>
</evidence>
<reference evidence="1 2" key="1">
    <citation type="journal article" date="2012" name="Genome Biol.">
        <title>Sequencing three crocodilian genomes to illuminate the evolution of archosaurs and amniotes.</title>
        <authorList>
            <person name="St John J.A."/>
            <person name="Braun E.L."/>
            <person name="Isberg S.R."/>
            <person name="Miles L.G."/>
            <person name="Chong A.Y."/>
            <person name="Gongora J."/>
            <person name="Dalzell P."/>
            <person name="Moran C."/>
            <person name="Bed'hom B."/>
            <person name="Abzhanov A."/>
            <person name="Burgess S.C."/>
            <person name="Cooksey A.M."/>
            <person name="Castoe T.A."/>
            <person name="Crawford N.G."/>
            <person name="Densmore L.D."/>
            <person name="Drew J.C."/>
            <person name="Edwards S.V."/>
            <person name="Faircloth B.C."/>
            <person name="Fujita M.K."/>
            <person name="Greenwold M.J."/>
            <person name="Hoffmann F.G."/>
            <person name="Howard J.M."/>
            <person name="Iguchi T."/>
            <person name="Janes D.E."/>
            <person name="Khan S.Y."/>
            <person name="Kohno S."/>
            <person name="de Koning A.J."/>
            <person name="Lance S.L."/>
            <person name="McCarthy F.M."/>
            <person name="McCormack J.E."/>
            <person name="Merchant M.E."/>
            <person name="Peterson D.G."/>
            <person name="Pollock D.D."/>
            <person name="Pourmand N."/>
            <person name="Raney B.J."/>
            <person name="Roessler K.A."/>
            <person name="Sanford J.R."/>
            <person name="Sawyer R.H."/>
            <person name="Schmidt C.J."/>
            <person name="Triplett E.W."/>
            <person name="Tuberville T.D."/>
            <person name="Venegas-Anaya M."/>
            <person name="Howard J.T."/>
            <person name="Jarvis E.D."/>
            <person name="Guillette L.J.Jr."/>
            <person name="Glenn T.C."/>
            <person name="Green R.E."/>
            <person name="Ray D.A."/>
        </authorList>
    </citation>
    <scope>NUCLEOTIDE SEQUENCE [LARGE SCALE GENOMIC DNA]</scope>
    <source>
        <strain evidence="1">KSC_2009_1</strain>
    </source>
</reference>
<gene>
    <name evidence="1" type="ORF">Y1Q_0001090</name>
</gene>
<dbReference type="Proteomes" id="UP000050525">
    <property type="component" value="Unassembled WGS sequence"/>
</dbReference>